<evidence type="ECO:0000313" key="2">
    <source>
        <dbReference type="EMBL" id="NYJ18378.1"/>
    </source>
</evidence>
<dbReference type="GO" id="GO:0016301">
    <property type="term" value="F:kinase activity"/>
    <property type="evidence" value="ECO:0007669"/>
    <property type="project" value="UniProtKB-KW"/>
</dbReference>
<dbReference type="SUPFAM" id="SSF53067">
    <property type="entry name" value="Actin-like ATPase domain"/>
    <property type="match status" value="1"/>
</dbReference>
<evidence type="ECO:0000259" key="1">
    <source>
        <dbReference type="Pfam" id="PF01869"/>
    </source>
</evidence>
<dbReference type="Proteomes" id="UP000537260">
    <property type="component" value="Unassembled WGS sequence"/>
</dbReference>
<dbReference type="AlphaFoldDB" id="A0A7Z0EB28"/>
<proteinExistence type="predicted"/>
<feature type="domain" description="ATPase BadF/BadG/BcrA/BcrD type" evidence="1">
    <location>
        <begin position="34"/>
        <end position="250"/>
    </location>
</feature>
<sequence>MRVLGVDGGQSGIRLAHSEHAHIVEVAGVSRLEGDVVVGVADAVIEGWRRAGFAPVERVVLGLTTAPFDRAEADRLSALVAEATGATDVWLADDTVTSHAGALSGGHGVSLIAGTGVACLAVPEIGRPRVIDGHGFLLGDAGGAFWVGSRGLRAALKATDGRASATRLTTLATEQFGDLATLPIRLHSAARPVNMIAHFARAVQAAADAGDAAAGVILDAAAEELFGTIRAGVLWANGSPTPVALGGGLLVGHGPLRQRLDLLLATEDVRSHTVEASALDGALRIGVTGVTDRYLDLIHVWKVGTST</sequence>
<organism evidence="2 3">
    <name type="scientific">Glaciibacter psychrotolerans</name>
    <dbReference type="NCBI Taxonomy" id="670054"/>
    <lineage>
        <taxon>Bacteria</taxon>
        <taxon>Bacillati</taxon>
        <taxon>Actinomycetota</taxon>
        <taxon>Actinomycetes</taxon>
        <taxon>Micrococcales</taxon>
        <taxon>Microbacteriaceae</taxon>
        <taxon>Glaciibacter</taxon>
    </lineage>
</organism>
<keyword evidence="2" id="KW-0418">Kinase</keyword>
<dbReference type="Pfam" id="PF01869">
    <property type="entry name" value="BcrAD_BadFG"/>
    <property type="match status" value="1"/>
</dbReference>
<dbReference type="RefSeq" id="WP_179577295.1">
    <property type="nucleotide sequence ID" value="NZ_JACCFM010000001.1"/>
</dbReference>
<dbReference type="Gene3D" id="3.30.420.40">
    <property type="match status" value="2"/>
</dbReference>
<protein>
    <submittedName>
        <fullName evidence="2">N-acetylglucosamine kinase-like BadF-type ATPase</fullName>
    </submittedName>
</protein>
<name>A0A7Z0EB28_9MICO</name>
<dbReference type="InterPro" id="IPR043129">
    <property type="entry name" value="ATPase_NBD"/>
</dbReference>
<dbReference type="PANTHER" id="PTHR43190:SF3">
    <property type="entry name" value="N-ACETYL-D-GLUCOSAMINE KINASE"/>
    <property type="match status" value="1"/>
</dbReference>
<reference evidence="2 3" key="1">
    <citation type="submission" date="2020-07" db="EMBL/GenBank/DDBJ databases">
        <title>Sequencing the genomes of 1000 actinobacteria strains.</title>
        <authorList>
            <person name="Klenk H.-P."/>
        </authorList>
    </citation>
    <scope>NUCLEOTIDE SEQUENCE [LARGE SCALE GENOMIC DNA]</scope>
    <source>
        <strain evidence="2 3">LI1</strain>
    </source>
</reference>
<comment type="caution">
    <text evidence="2">The sequence shown here is derived from an EMBL/GenBank/DDBJ whole genome shotgun (WGS) entry which is preliminary data.</text>
</comment>
<dbReference type="EMBL" id="JACCFM010000001">
    <property type="protein sequence ID" value="NYJ18378.1"/>
    <property type="molecule type" value="Genomic_DNA"/>
</dbReference>
<keyword evidence="2" id="KW-0808">Transferase</keyword>
<gene>
    <name evidence="2" type="ORF">HNR05_000169</name>
</gene>
<accession>A0A7Z0EB28</accession>
<dbReference type="PANTHER" id="PTHR43190">
    <property type="entry name" value="N-ACETYL-D-GLUCOSAMINE KINASE"/>
    <property type="match status" value="1"/>
</dbReference>
<dbReference type="InterPro" id="IPR052519">
    <property type="entry name" value="Euk-type_GlcNAc_Kinase"/>
</dbReference>
<evidence type="ECO:0000313" key="3">
    <source>
        <dbReference type="Proteomes" id="UP000537260"/>
    </source>
</evidence>
<dbReference type="InterPro" id="IPR002731">
    <property type="entry name" value="ATPase_BadF"/>
</dbReference>
<keyword evidence="3" id="KW-1185">Reference proteome</keyword>